<evidence type="ECO:0000313" key="5">
    <source>
        <dbReference type="EMBL" id="KAA9031489.1"/>
    </source>
</evidence>
<accession>A0A5J5I4N8</accession>
<dbReference type="RefSeq" id="WP_150425211.1">
    <property type="nucleotide sequence ID" value="NZ_VYQA01000004.1"/>
</dbReference>
<evidence type="ECO:0000313" key="4">
    <source>
        <dbReference type="EMBL" id="KAA9018915.1"/>
    </source>
</evidence>
<dbReference type="PANTHER" id="PTHR43363:SF1">
    <property type="entry name" value="HYPOXANTHINE-GUANINE PHOSPHORIBOSYLTRANSFERASE"/>
    <property type="match status" value="1"/>
</dbReference>
<gene>
    <name evidence="5" type="ORF">F4U95_07680</name>
    <name evidence="4" type="ORF">F4U96_07730</name>
</gene>
<dbReference type="SUPFAM" id="SSF53271">
    <property type="entry name" value="PRTase-like"/>
    <property type="match status" value="1"/>
</dbReference>
<dbReference type="CDD" id="cd06223">
    <property type="entry name" value="PRTases_typeI"/>
    <property type="match status" value="1"/>
</dbReference>
<keyword evidence="7" id="KW-1185">Reference proteome</keyword>
<dbReference type="Proteomes" id="UP000325933">
    <property type="component" value="Unassembled WGS sequence"/>
</dbReference>
<keyword evidence="2 5" id="KW-0808">Transferase</keyword>
<dbReference type="GO" id="GO:0016757">
    <property type="term" value="F:glycosyltransferase activity"/>
    <property type="evidence" value="ECO:0007669"/>
    <property type="project" value="UniProtKB-KW"/>
</dbReference>
<keyword evidence="1 5" id="KW-0328">Glycosyltransferase</keyword>
<evidence type="ECO:0000256" key="1">
    <source>
        <dbReference type="ARBA" id="ARBA00022676"/>
    </source>
</evidence>
<evidence type="ECO:0000313" key="7">
    <source>
        <dbReference type="Proteomes" id="UP000326364"/>
    </source>
</evidence>
<evidence type="ECO:0000259" key="3">
    <source>
        <dbReference type="Pfam" id="PF00156"/>
    </source>
</evidence>
<dbReference type="AlphaFoldDB" id="A0A5J5I4N8"/>
<reference evidence="6 7" key="1">
    <citation type="submission" date="2019-09" db="EMBL/GenBank/DDBJ databases">
        <authorList>
            <person name="Feng G."/>
        </authorList>
    </citation>
    <scope>NUCLEOTIDE SEQUENCE [LARGE SCALE GENOMIC DNA]</scope>
    <source>
        <strain evidence="5 6">KACC 19283</strain>
        <strain evidence="4 7">KACC 19284</strain>
    </source>
</reference>
<dbReference type="PANTHER" id="PTHR43363">
    <property type="entry name" value="HYPOXANTHINE PHOSPHORIBOSYLTRANSFERASE"/>
    <property type="match status" value="1"/>
</dbReference>
<evidence type="ECO:0000256" key="2">
    <source>
        <dbReference type="ARBA" id="ARBA00022679"/>
    </source>
</evidence>
<dbReference type="EMBL" id="VYQB01000004">
    <property type="protein sequence ID" value="KAA9018915.1"/>
    <property type="molecule type" value="Genomic_DNA"/>
</dbReference>
<proteinExistence type="predicted"/>
<evidence type="ECO:0000313" key="6">
    <source>
        <dbReference type="Proteomes" id="UP000325933"/>
    </source>
</evidence>
<organism evidence="5 6">
    <name type="scientific">Sphingobium limneticum</name>
    <dbReference type="NCBI Taxonomy" id="1007511"/>
    <lineage>
        <taxon>Bacteria</taxon>
        <taxon>Pseudomonadati</taxon>
        <taxon>Pseudomonadota</taxon>
        <taxon>Alphaproteobacteria</taxon>
        <taxon>Sphingomonadales</taxon>
        <taxon>Sphingomonadaceae</taxon>
        <taxon>Sphingobium</taxon>
    </lineage>
</organism>
<dbReference type="EMBL" id="VYQA01000004">
    <property type="protein sequence ID" value="KAA9031489.1"/>
    <property type="molecule type" value="Genomic_DNA"/>
</dbReference>
<dbReference type="Gene3D" id="3.40.50.2020">
    <property type="match status" value="1"/>
</dbReference>
<protein>
    <submittedName>
        <fullName evidence="5">Phosphoribosyltransferase</fullName>
    </submittedName>
</protein>
<dbReference type="Proteomes" id="UP000326364">
    <property type="component" value="Unassembled WGS sequence"/>
</dbReference>
<dbReference type="InterPro" id="IPR000836">
    <property type="entry name" value="PRTase_dom"/>
</dbReference>
<name>A0A5J5I4N8_9SPHN</name>
<feature type="domain" description="Phosphoribosyltransferase" evidence="3">
    <location>
        <begin position="17"/>
        <end position="152"/>
    </location>
</feature>
<dbReference type="InterPro" id="IPR029057">
    <property type="entry name" value="PRTase-like"/>
</dbReference>
<sequence length="172" mass="18651">MSNDSPILHPITHDRFLGDVQALARAIEAGDWAPDMLVGVGRGGLVPAVYLSHRLNLPMLSIDYSSASADAALTDVAARSASGTRLLIVDDINDSGGTIAALRRLLAEKGGDARHLRFAVLLDNSRSGERVDYWADSIDRDTDKRWFVFPWEALATQQAIVDEALSVPDRLA</sequence>
<dbReference type="Pfam" id="PF00156">
    <property type="entry name" value="Pribosyltran"/>
    <property type="match status" value="1"/>
</dbReference>
<comment type="caution">
    <text evidence="5">The sequence shown here is derived from an EMBL/GenBank/DDBJ whole genome shotgun (WGS) entry which is preliminary data.</text>
</comment>